<accession>A0A0B7B2Q4</accession>
<dbReference type="EMBL" id="HACG01040448">
    <property type="protein sequence ID" value="CEK87313.1"/>
    <property type="molecule type" value="Transcribed_RNA"/>
</dbReference>
<feature type="non-terminal residue" evidence="1">
    <location>
        <position position="63"/>
    </location>
</feature>
<gene>
    <name evidence="1" type="primary">ORF158525</name>
</gene>
<sequence length="63" mass="7199">MQDVIEKLKMIADTRHLAQNREIFSAVVMGAKYQKGQATRTRGGEGGLHMRYTQRLTLSQKLH</sequence>
<proteinExistence type="predicted"/>
<evidence type="ECO:0000313" key="1">
    <source>
        <dbReference type="EMBL" id="CEK87313.1"/>
    </source>
</evidence>
<dbReference type="AlphaFoldDB" id="A0A0B7B2Q4"/>
<organism evidence="1">
    <name type="scientific">Arion vulgaris</name>
    <dbReference type="NCBI Taxonomy" id="1028688"/>
    <lineage>
        <taxon>Eukaryota</taxon>
        <taxon>Metazoa</taxon>
        <taxon>Spiralia</taxon>
        <taxon>Lophotrochozoa</taxon>
        <taxon>Mollusca</taxon>
        <taxon>Gastropoda</taxon>
        <taxon>Heterobranchia</taxon>
        <taxon>Euthyneura</taxon>
        <taxon>Panpulmonata</taxon>
        <taxon>Eupulmonata</taxon>
        <taxon>Stylommatophora</taxon>
        <taxon>Helicina</taxon>
        <taxon>Arionoidea</taxon>
        <taxon>Arionidae</taxon>
        <taxon>Arion</taxon>
    </lineage>
</organism>
<reference evidence="1" key="1">
    <citation type="submission" date="2014-12" db="EMBL/GenBank/DDBJ databases">
        <title>Insight into the proteome of Arion vulgaris.</title>
        <authorList>
            <person name="Aradska J."/>
            <person name="Bulat T."/>
            <person name="Smidak R."/>
            <person name="Sarate P."/>
            <person name="Gangsoo J."/>
            <person name="Sialana F."/>
            <person name="Bilban M."/>
            <person name="Lubec G."/>
        </authorList>
    </citation>
    <scope>NUCLEOTIDE SEQUENCE</scope>
    <source>
        <tissue evidence="1">Skin</tissue>
    </source>
</reference>
<protein>
    <submittedName>
        <fullName evidence="1">Uncharacterized protein</fullName>
    </submittedName>
</protein>
<name>A0A0B7B2Q4_9EUPU</name>